<name>Q2GXK4_CHAGB</name>
<dbReference type="RefSeq" id="XP_001224956.1">
    <property type="nucleotide sequence ID" value="XM_001224955.1"/>
</dbReference>
<evidence type="ECO:0000313" key="2">
    <source>
        <dbReference type="Proteomes" id="UP000001056"/>
    </source>
</evidence>
<organism evidence="1 2">
    <name type="scientific">Chaetomium globosum (strain ATCC 6205 / CBS 148.51 / DSM 1962 / NBRC 6347 / NRRL 1970)</name>
    <name type="common">Soil fungus</name>
    <dbReference type="NCBI Taxonomy" id="306901"/>
    <lineage>
        <taxon>Eukaryota</taxon>
        <taxon>Fungi</taxon>
        <taxon>Dikarya</taxon>
        <taxon>Ascomycota</taxon>
        <taxon>Pezizomycotina</taxon>
        <taxon>Sordariomycetes</taxon>
        <taxon>Sordariomycetidae</taxon>
        <taxon>Sordariales</taxon>
        <taxon>Chaetomiaceae</taxon>
        <taxon>Chaetomium</taxon>
    </lineage>
</organism>
<dbReference type="VEuPathDB" id="FungiDB:CHGG_07300"/>
<proteinExistence type="predicted"/>
<sequence>MAVPAIGNQICQSMLLRRHHDPLPCLGAVRKRQVVKFDELGLQACRAPGLLGRPSRVVRDRPQCRPAPWIEKLSPNRQVEGPTICGFPLPTRTDASMCERGPGCSGSLQRYRSYRYVRLCVACRY</sequence>
<dbReference type="GeneID" id="4394469"/>
<dbReference type="HOGENOM" id="CLU_1992369_0_0_1"/>
<dbReference type="Proteomes" id="UP000001056">
    <property type="component" value="Unassembled WGS sequence"/>
</dbReference>
<dbReference type="EMBL" id="CH408033">
    <property type="protein sequence ID" value="EAQ86047.1"/>
    <property type="molecule type" value="Genomic_DNA"/>
</dbReference>
<evidence type="ECO:0000313" key="1">
    <source>
        <dbReference type="EMBL" id="EAQ86047.1"/>
    </source>
</evidence>
<dbReference type="InParanoid" id="Q2GXK4"/>
<accession>Q2GXK4</accession>
<protein>
    <submittedName>
        <fullName evidence="1">Uncharacterized protein</fullName>
    </submittedName>
</protein>
<reference evidence="2" key="1">
    <citation type="journal article" date="2015" name="Genome Announc.">
        <title>Draft genome sequence of the cellulolytic fungus Chaetomium globosum.</title>
        <authorList>
            <person name="Cuomo C.A."/>
            <person name="Untereiner W.A."/>
            <person name="Ma L.-J."/>
            <person name="Grabherr M."/>
            <person name="Birren B.W."/>
        </authorList>
    </citation>
    <scope>NUCLEOTIDE SEQUENCE [LARGE SCALE GENOMIC DNA]</scope>
    <source>
        <strain evidence="2">ATCC 6205 / CBS 148.51 / DSM 1962 / NBRC 6347 / NRRL 1970</strain>
    </source>
</reference>
<keyword evidence="2" id="KW-1185">Reference proteome</keyword>
<dbReference type="AlphaFoldDB" id="Q2GXK4"/>
<gene>
    <name evidence="1" type="ORF">CHGG_07300</name>
</gene>